<gene>
    <name evidence="1" type="ORF">BCR44DRAFT_1422794</name>
</gene>
<name>A0A1Y2I3I9_9FUNG</name>
<accession>A0A1Y2I3I9</accession>
<dbReference type="Proteomes" id="UP000193411">
    <property type="component" value="Unassembled WGS sequence"/>
</dbReference>
<comment type="caution">
    <text evidence="1">The sequence shown here is derived from an EMBL/GenBank/DDBJ whole genome shotgun (WGS) entry which is preliminary data.</text>
</comment>
<sequence>MTMTTSASDSPATVTAPCPNPGAPTCSVTQLAPLLTIPVHSGPLGPLRLHDHESAAPAKWILHGQPAQNPPHVHACCAPKSLLPSSSSCASASCSHDHNADDLMDGPSFYDLMLRPAHAPPNCGYLVRNVFRYPGDNLVLTREYPDYVTRGPTTTQAGASVRFEFDCAVMHDQMGLEDHGDKVVRPLAELADKVGAHWVCCEGTLVVERVPLVARVASVVGVNRGAVREE</sequence>
<organism evidence="1 2">
    <name type="scientific">Catenaria anguillulae PL171</name>
    <dbReference type="NCBI Taxonomy" id="765915"/>
    <lineage>
        <taxon>Eukaryota</taxon>
        <taxon>Fungi</taxon>
        <taxon>Fungi incertae sedis</taxon>
        <taxon>Blastocladiomycota</taxon>
        <taxon>Blastocladiomycetes</taxon>
        <taxon>Blastocladiales</taxon>
        <taxon>Catenariaceae</taxon>
        <taxon>Catenaria</taxon>
    </lineage>
</organism>
<evidence type="ECO:0000313" key="2">
    <source>
        <dbReference type="Proteomes" id="UP000193411"/>
    </source>
</evidence>
<reference evidence="1 2" key="1">
    <citation type="submission" date="2016-07" db="EMBL/GenBank/DDBJ databases">
        <title>Pervasive Adenine N6-methylation of Active Genes in Fungi.</title>
        <authorList>
            <consortium name="DOE Joint Genome Institute"/>
            <person name="Mondo S.J."/>
            <person name="Dannebaum R.O."/>
            <person name="Kuo R.C."/>
            <person name="Labutti K."/>
            <person name="Haridas S."/>
            <person name="Kuo A."/>
            <person name="Salamov A."/>
            <person name="Ahrendt S.R."/>
            <person name="Lipzen A."/>
            <person name="Sullivan W."/>
            <person name="Andreopoulos W.B."/>
            <person name="Clum A."/>
            <person name="Lindquist E."/>
            <person name="Daum C."/>
            <person name="Ramamoorthy G.K."/>
            <person name="Gryganskyi A."/>
            <person name="Culley D."/>
            <person name="Magnuson J.K."/>
            <person name="James T.Y."/>
            <person name="O'Malley M.A."/>
            <person name="Stajich J.E."/>
            <person name="Spatafora J.W."/>
            <person name="Visel A."/>
            <person name="Grigoriev I.V."/>
        </authorList>
    </citation>
    <scope>NUCLEOTIDE SEQUENCE [LARGE SCALE GENOMIC DNA]</scope>
    <source>
        <strain evidence="1 2">PL171</strain>
    </source>
</reference>
<dbReference type="AlphaFoldDB" id="A0A1Y2I3I9"/>
<keyword evidence="2" id="KW-1185">Reference proteome</keyword>
<proteinExistence type="predicted"/>
<dbReference type="EMBL" id="MCFL01000001">
    <property type="protein sequence ID" value="ORZ41420.1"/>
    <property type="molecule type" value="Genomic_DNA"/>
</dbReference>
<evidence type="ECO:0000313" key="1">
    <source>
        <dbReference type="EMBL" id="ORZ41420.1"/>
    </source>
</evidence>
<protein>
    <submittedName>
        <fullName evidence="1">Uncharacterized protein</fullName>
    </submittedName>
</protein>